<organism evidence="2 3">
    <name type="scientific">Microlunatus phosphovorus (strain ATCC 700054 / DSM 10555 / JCM 9379 / NBRC 101784 / NCIMB 13414 / VKM Ac-1990 / NM-1)</name>
    <dbReference type="NCBI Taxonomy" id="1032480"/>
    <lineage>
        <taxon>Bacteria</taxon>
        <taxon>Bacillati</taxon>
        <taxon>Actinomycetota</taxon>
        <taxon>Actinomycetes</taxon>
        <taxon>Propionibacteriales</taxon>
        <taxon>Propionibacteriaceae</taxon>
        <taxon>Microlunatus</taxon>
    </lineage>
</organism>
<dbReference type="AlphaFoldDB" id="F5XPQ7"/>
<evidence type="ECO:0000256" key="1">
    <source>
        <dbReference type="SAM" id="MobiDB-lite"/>
    </source>
</evidence>
<accession>F5XPQ7</accession>
<dbReference type="HOGENOM" id="CLU_1376788_0_0_11"/>
<reference evidence="2 3" key="1">
    <citation type="submission" date="2011-05" db="EMBL/GenBank/DDBJ databases">
        <title>Whole genome sequence of Microlunatus phosphovorus NM-1.</title>
        <authorList>
            <person name="Hosoyama A."/>
            <person name="Sasaki K."/>
            <person name="Harada T."/>
            <person name="Igarashi R."/>
            <person name="Kawakoshi A."/>
            <person name="Sasagawa M."/>
            <person name="Fukada J."/>
            <person name="Nakamura S."/>
            <person name="Katano Y."/>
            <person name="Hanada S."/>
            <person name="Kamagata Y."/>
            <person name="Nakamura N."/>
            <person name="Yamazaki S."/>
            <person name="Fujita N."/>
        </authorList>
    </citation>
    <scope>NUCLEOTIDE SEQUENCE [LARGE SCALE GENOMIC DNA]</scope>
    <source>
        <strain evidence="3">ATCC 700054 / DSM 10555 / JCM 9379 / NBRC 101784 / NCIMB 13414 / VKM Ac-1990 / NM-1</strain>
    </source>
</reference>
<dbReference type="KEGG" id="mph:MLP_13510"/>
<evidence type="ECO:0000313" key="3">
    <source>
        <dbReference type="Proteomes" id="UP000007947"/>
    </source>
</evidence>
<proteinExistence type="predicted"/>
<dbReference type="STRING" id="1032480.MLP_13510"/>
<feature type="compositionally biased region" description="Basic and acidic residues" evidence="1">
    <location>
        <begin position="32"/>
        <end position="49"/>
    </location>
</feature>
<protein>
    <submittedName>
        <fullName evidence="2">Uncharacterized protein</fullName>
    </submittedName>
</protein>
<dbReference type="EMBL" id="AP012204">
    <property type="protein sequence ID" value="BAK34365.1"/>
    <property type="molecule type" value="Genomic_DNA"/>
</dbReference>
<feature type="compositionally biased region" description="Polar residues" evidence="1">
    <location>
        <begin position="171"/>
        <end position="198"/>
    </location>
</feature>
<evidence type="ECO:0000313" key="2">
    <source>
        <dbReference type="EMBL" id="BAK34365.1"/>
    </source>
</evidence>
<name>F5XPQ7_MICPN</name>
<feature type="region of interest" description="Disordered" evidence="1">
    <location>
        <begin position="161"/>
        <end position="198"/>
    </location>
</feature>
<feature type="region of interest" description="Disordered" evidence="1">
    <location>
        <begin position="1"/>
        <end position="49"/>
    </location>
</feature>
<keyword evidence="3" id="KW-1185">Reference proteome</keyword>
<gene>
    <name evidence="2" type="ordered locus">MLP_13510</name>
</gene>
<dbReference type="Proteomes" id="UP000007947">
    <property type="component" value="Chromosome"/>
</dbReference>
<sequence>MVRERSGSGALPPPERLAQLDQLRPGQRLAAGRRDPADQRSAHRRQDPGEHDCLVAAGRAEPAALTGVTELAGGPANEPAVRLAQLWVGALDALDPRRDDPAWYPDVLQLAKELRDEVNDDESLFDALVTNAVVLQQFLLEVASRPGGRYERAAIVSQAGRLLVPDDQRRSQTASSAPRTPAETSPDATRASASSGRE</sequence>